<accession>A0ABW0LKV3</accession>
<organism evidence="1 2">
    <name type="scientific">Lederbergia graminis</name>
    <dbReference type="NCBI Taxonomy" id="735518"/>
    <lineage>
        <taxon>Bacteria</taxon>
        <taxon>Bacillati</taxon>
        <taxon>Bacillota</taxon>
        <taxon>Bacilli</taxon>
        <taxon>Bacillales</taxon>
        <taxon>Bacillaceae</taxon>
        <taxon>Lederbergia</taxon>
    </lineage>
</organism>
<protein>
    <submittedName>
        <fullName evidence="1">Uncharacterized protein</fullName>
    </submittedName>
</protein>
<evidence type="ECO:0000313" key="1">
    <source>
        <dbReference type="EMBL" id="MFC5466534.1"/>
    </source>
</evidence>
<comment type="caution">
    <text evidence="1">The sequence shown here is derived from an EMBL/GenBank/DDBJ whole genome shotgun (WGS) entry which is preliminary data.</text>
</comment>
<keyword evidence="2" id="KW-1185">Reference proteome</keyword>
<evidence type="ECO:0000313" key="2">
    <source>
        <dbReference type="Proteomes" id="UP001596147"/>
    </source>
</evidence>
<gene>
    <name evidence="1" type="ORF">ACFPM4_17565</name>
</gene>
<proteinExistence type="predicted"/>
<dbReference type="EMBL" id="JBHSMC010000027">
    <property type="protein sequence ID" value="MFC5466534.1"/>
    <property type="molecule type" value="Genomic_DNA"/>
</dbReference>
<sequence>MVAKFNNWKLLQGAQRTEENCFQYGIRYNLVLIMKHLQRNQPTPL</sequence>
<dbReference type="Proteomes" id="UP001596147">
    <property type="component" value="Unassembled WGS sequence"/>
</dbReference>
<reference evidence="2" key="1">
    <citation type="journal article" date="2019" name="Int. J. Syst. Evol. Microbiol.">
        <title>The Global Catalogue of Microorganisms (GCM) 10K type strain sequencing project: providing services to taxonomists for standard genome sequencing and annotation.</title>
        <authorList>
            <consortium name="The Broad Institute Genomics Platform"/>
            <consortium name="The Broad Institute Genome Sequencing Center for Infectious Disease"/>
            <person name="Wu L."/>
            <person name="Ma J."/>
        </authorList>
    </citation>
    <scope>NUCLEOTIDE SEQUENCE [LARGE SCALE GENOMIC DNA]</scope>
    <source>
        <strain evidence="2">CGMCC 1.12237</strain>
    </source>
</reference>
<name>A0ABW0LKV3_9BACI</name>
<dbReference type="RefSeq" id="WP_382354716.1">
    <property type="nucleotide sequence ID" value="NZ_JBHSMC010000027.1"/>
</dbReference>